<dbReference type="WBParaSite" id="PS1159_v2.g12593.t1">
    <property type="protein sequence ID" value="PS1159_v2.g12593.t1"/>
    <property type="gene ID" value="PS1159_v2.g12593"/>
</dbReference>
<name>A0AC35F0I5_9BILA</name>
<organism evidence="1 2">
    <name type="scientific">Panagrolaimus sp. PS1159</name>
    <dbReference type="NCBI Taxonomy" id="55785"/>
    <lineage>
        <taxon>Eukaryota</taxon>
        <taxon>Metazoa</taxon>
        <taxon>Ecdysozoa</taxon>
        <taxon>Nematoda</taxon>
        <taxon>Chromadorea</taxon>
        <taxon>Rhabditida</taxon>
        <taxon>Tylenchina</taxon>
        <taxon>Panagrolaimomorpha</taxon>
        <taxon>Panagrolaimoidea</taxon>
        <taxon>Panagrolaimidae</taxon>
        <taxon>Panagrolaimus</taxon>
    </lineage>
</organism>
<protein>
    <submittedName>
        <fullName evidence="2">Uncharacterized protein</fullName>
    </submittedName>
</protein>
<evidence type="ECO:0000313" key="1">
    <source>
        <dbReference type="Proteomes" id="UP000887580"/>
    </source>
</evidence>
<accession>A0AC35F0I5</accession>
<evidence type="ECO:0000313" key="2">
    <source>
        <dbReference type="WBParaSite" id="PS1159_v2.g12593.t1"/>
    </source>
</evidence>
<proteinExistence type="predicted"/>
<dbReference type="Proteomes" id="UP000887580">
    <property type="component" value="Unplaced"/>
</dbReference>
<sequence>MVLEENNANEALLNSYHRYDGIFGDMEIKDKILKLNEWIESNKMEVDPLEESSERSKLKKLKKVIDNFTFKTGIIQMPPFRQSLNSYIFNNANPQILTKLQSSTKYFLHTLHPLIVERLEISDEPKNFNK</sequence>
<reference evidence="2" key="1">
    <citation type="submission" date="2022-11" db="UniProtKB">
        <authorList>
            <consortium name="WormBaseParasite"/>
        </authorList>
    </citation>
    <scope>IDENTIFICATION</scope>
</reference>